<dbReference type="InterPro" id="IPR000477">
    <property type="entry name" value="RT_dom"/>
</dbReference>
<dbReference type="Gene3D" id="3.30.420.10">
    <property type="entry name" value="Ribonuclease H-like superfamily/Ribonuclease H"/>
    <property type="match status" value="1"/>
</dbReference>
<evidence type="ECO:0000259" key="4">
    <source>
        <dbReference type="Pfam" id="PF24626"/>
    </source>
</evidence>
<feature type="domain" description="Tf2-1-like SH3-like" evidence="4">
    <location>
        <begin position="673"/>
        <end position="718"/>
    </location>
</feature>
<dbReference type="Proteomes" id="UP001341281">
    <property type="component" value="Chromosome 09"/>
</dbReference>
<reference evidence="5 6" key="1">
    <citation type="submission" date="2024-02" db="EMBL/GenBank/DDBJ databases">
        <title>High-quality chromosome-scale genome assembly of Pensacola bahiagrass (Paspalum notatum Flugge var. saurae).</title>
        <authorList>
            <person name="Vega J.M."/>
            <person name="Podio M."/>
            <person name="Orjuela J."/>
            <person name="Siena L.A."/>
            <person name="Pessino S.C."/>
            <person name="Combes M.C."/>
            <person name="Mariac C."/>
            <person name="Albertini E."/>
            <person name="Pupilli F."/>
            <person name="Ortiz J.P.A."/>
            <person name="Leblanc O."/>
        </authorList>
    </citation>
    <scope>NUCLEOTIDE SEQUENCE [LARGE SCALE GENOMIC DNA]</scope>
    <source>
        <strain evidence="5">R1</strain>
        <tissue evidence="5">Leaf</tissue>
    </source>
</reference>
<dbReference type="PANTHER" id="PTHR35046">
    <property type="entry name" value="ZINC KNUCKLE (CCHC-TYPE) FAMILY PROTEIN"/>
    <property type="match status" value="1"/>
</dbReference>
<dbReference type="Gene3D" id="3.30.70.270">
    <property type="match status" value="3"/>
</dbReference>
<evidence type="ECO:0000313" key="6">
    <source>
        <dbReference type="Proteomes" id="UP001341281"/>
    </source>
</evidence>
<dbReference type="SUPFAM" id="SSF56672">
    <property type="entry name" value="DNA/RNA polymerases"/>
    <property type="match status" value="1"/>
</dbReference>
<dbReference type="InterPro" id="IPR026960">
    <property type="entry name" value="RVT-Znf"/>
</dbReference>
<dbReference type="InterPro" id="IPR043502">
    <property type="entry name" value="DNA/RNA_pol_sf"/>
</dbReference>
<dbReference type="GO" id="GO:0003676">
    <property type="term" value="F:nucleic acid binding"/>
    <property type="evidence" value="ECO:0007669"/>
    <property type="project" value="InterPro"/>
</dbReference>
<feature type="domain" description="Reverse transcriptase/retrotransposon-derived protein RNase H-like" evidence="3">
    <location>
        <begin position="471"/>
        <end position="565"/>
    </location>
</feature>
<dbReference type="InterPro" id="IPR036397">
    <property type="entry name" value="RNaseH_sf"/>
</dbReference>
<name>A0AAQ3UKD9_PASNO</name>
<keyword evidence="6" id="KW-1185">Reference proteome</keyword>
<dbReference type="EMBL" id="CP144753">
    <property type="protein sequence ID" value="WVZ93661.1"/>
    <property type="molecule type" value="Genomic_DNA"/>
</dbReference>
<organism evidence="5 6">
    <name type="scientific">Paspalum notatum var. saurae</name>
    <dbReference type="NCBI Taxonomy" id="547442"/>
    <lineage>
        <taxon>Eukaryota</taxon>
        <taxon>Viridiplantae</taxon>
        <taxon>Streptophyta</taxon>
        <taxon>Embryophyta</taxon>
        <taxon>Tracheophyta</taxon>
        <taxon>Spermatophyta</taxon>
        <taxon>Magnoliopsida</taxon>
        <taxon>Liliopsida</taxon>
        <taxon>Poales</taxon>
        <taxon>Poaceae</taxon>
        <taxon>PACMAD clade</taxon>
        <taxon>Panicoideae</taxon>
        <taxon>Andropogonodae</taxon>
        <taxon>Paspaleae</taxon>
        <taxon>Paspalinae</taxon>
        <taxon>Paspalum</taxon>
    </lineage>
</organism>
<dbReference type="CDD" id="cd01647">
    <property type="entry name" value="RT_LTR"/>
    <property type="match status" value="1"/>
</dbReference>
<accession>A0AAQ3UKD9</accession>
<dbReference type="FunFam" id="3.30.70.270:FF:000020">
    <property type="entry name" value="Transposon Tf2-6 polyprotein-like Protein"/>
    <property type="match status" value="1"/>
</dbReference>
<feature type="non-terminal residue" evidence="5">
    <location>
        <position position="1"/>
    </location>
</feature>
<evidence type="ECO:0000259" key="3">
    <source>
        <dbReference type="Pfam" id="PF17919"/>
    </source>
</evidence>
<dbReference type="AlphaFoldDB" id="A0AAQ3UKD9"/>
<dbReference type="Pfam" id="PF13966">
    <property type="entry name" value="zf-RVT"/>
    <property type="match status" value="1"/>
</dbReference>
<feature type="domain" description="Reverse transcriptase zinc-binding" evidence="2">
    <location>
        <begin position="121"/>
        <end position="205"/>
    </location>
</feature>
<dbReference type="InterPro" id="IPR012337">
    <property type="entry name" value="RNaseH-like_sf"/>
</dbReference>
<dbReference type="Gene3D" id="3.10.10.10">
    <property type="entry name" value="HIV Type 1 Reverse Transcriptase, subunit A, domain 1"/>
    <property type="match status" value="1"/>
</dbReference>
<protein>
    <submittedName>
        <fullName evidence="5">Uncharacterized protein</fullName>
    </submittedName>
</protein>
<dbReference type="CDD" id="cd09274">
    <property type="entry name" value="RNase_HI_RT_Ty3"/>
    <property type="match status" value="1"/>
</dbReference>
<dbReference type="SUPFAM" id="SSF53098">
    <property type="entry name" value="Ribonuclease H-like"/>
    <property type="match status" value="1"/>
</dbReference>
<evidence type="ECO:0000259" key="1">
    <source>
        <dbReference type="Pfam" id="PF00078"/>
    </source>
</evidence>
<dbReference type="Pfam" id="PF24626">
    <property type="entry name" value="SH3_Tf2-1"/>
    <property type="match status" value="1"/>
</dbReference>
<dbReference type="InterPro" id="IPR056924">
    <property type="entry name" value="SH3_Tf2-1"/>
</dbReference>
<dbReference type="InterPro" id="IPR041577">
    <property type="entry name" value="RT_RNaseH_2"/>
</dbReference>
<dbReference type="PANTHER" id="PTHR35046:SF9">
    <property type="entry name" value="RNA-DIRECTED DNA POLYMERASE"/>
    <property type="match status" value="1"/>
</dbReference>
<gene>
    <name evidence="5" type="ORF">U9M48_039626</name>
</gene>
<dbReference type="InterPro" id="IPR043128">
    <property type="entry name" value="Rev_trsase/Diguanyl_cyclase"/>
</dbReference>
<sequence>MKGIGAELPCSTADKQLFAATTTITLGDGRSTSFWDSAWLQGLRPRDLAPLIYLISRRKNRTVQDALCNSNWIRDLNLQSASLSGSHLVEYCSLWSQVNRVQLHPATPDTTSWKLTQSRQYSTKSAYEAQFCGSVRTDFEWIIWKNWAPPKCKFFCWLAIQNRIWTADRLAQRGWPHIALCALCRSAQESGVHLFTDCRFVKCIWTEVSCWVAVEGLNPSFWGQQDSLLGWWTMLAKLPIGDRKGLRSLIILVTNPEETKEIQRQVQELLDKIYMRESLSPCAAPVILVPKKDGSWRMCVAGKAINNITVRYRHPIPRLDDMLDELSGSMIFSKIDLRSGYHQIRMNVGDEWKTAFKTKFRLYECKTLEEHVEHIRQVLDVLRKEKLFANLEKCTFCTDQVVFLGFVVSGQGIHVDESKVKVIKEWPTPKNVSQVRSFHGLTSFYRRFVKDFSTIADSLNELTKKGVVFKWGEPQETAFQELKKCWAEAPLLVLPDFTKTFEVECNGSGIGIGGVLMQGGKPVAYFSEKLSGAQLNYFVYDNELYALVRVLETWQHYLWPKEFVIYSDHEALKDVVKLHGMPRTIVSDRETKFLSYFWKTLWAKLRTKLLFSTTCHPQTDGQTEVEQSNMEASKHAEYVKKLHEKTKAELEKKAQYFSAKANKHRKKMIFEPGDLVWVHICKERFPEKRKSKLMPQGDRPFKVQAKINDNAYKIDLPE</sequence>
<evidence type="ECO:0000259" key="2">
    <source>
        <dbReference type="Pfam" id="PF13966"/>
    </source>
</evidence>
<feature type="domain" description="Reverse transcriptase" evidence="1">
    <location>
        <begin position="289"/>
        <end position="359"/>
    </location>
</feature>
<evidence type="ECO:0000313" key="5">
    <source>
        <dbReference type="EMBL" id="WVZ93661.1"/>
    </source>
</evidence>
<dbReference type="Pfam" id="PF17919">
    <property type="entry name" value="RT_RNaseH_2"/>
    <property type="match status" value="1"/>
</dbReference>
<dbReference type="Pfam" id="PF00078">
    <property type="entry name" value="RVT_1"/>
    <property type="match status" value="1"/>
</dbReference>
<proteinExistence type="predicted"/>